<organism evidence="2 3">
    <name type="scientific">Streptobacillus felis</name>
    <dbReference type="NCBI Taxonomy" id="1384509"/>
    <lineage>
        <taxon>Bacteria</taxon>
        <taxon>Fusobacteriati</taxon>
        <taxon>Fusobacteriota</taxon>
        <taxon>Fusobacteriia</taxon>
        <taxon>Fusobacteriales</taxon>
        <taxon>Leptotrichiaceae</taxon>
        <taxon>Streptobacillus</taxon>
    </lineage>
</organism>
<dbReference type="InterPro" id="IPR016152">
    <property type="entry name" value="PTrfase/Anion_transptr"/>
</dbReference>
<keyword evidence="3" id="KW-1185">Reference proteome</keyword>
<dbReference type="SUPFAM" id="SSF55804">
    <property type="entry name" value="Phoshotransferase/anion transport protein"/>
    <property type="match status" value="1"/>
</dbReference>
<evidence type="ECO:0000313" key="3">
    <source>
        <dbReference type="Proteomes" id="UP000526184"/>
    </source>
</evidence>
<dbReference type="AlphaFoldDB" id="A0A7Z0PF06"/>
<reference evidence="2 3" key="1">
    <citation type="submission" date="2020-05" db="EMBL/GenBank/DDBJ databases">
        <title>Streptobacillus felis strain LHL191014123.</title>
        <authorList>
            <person name="Fawzy A."/>
            <person name="Rau J."/>
            <person name="Risse K."/>
            <person name="Schauerte N."/>
            <person name="Geiger C."/>
            <person name="Blom J."/>
            <person name="Imirzalioglu C."/>
            <person name="Falgenhauer J."/>
            <person name="Bach A."/>
            <person name="Herden C."/>
            <person name="Eisenberg T."/>
        </authorList>
    </citation>
    <scope>NUCLEOTIDE SEQUENCE [LARGE SCALE GENOMIC DNA]</scope>
    <source>
        <strain evidence="2 3">LHL191014123</strain>
    </source>
</reference>
<comment type="caution">
    <text evidence="2">The sequence shown here is derived from an EMBL/GenBank/DDBJ whole genome shotgun (WGS) entry which is preliminary data.</text>
</comment>
<accession>A0A7Z0PF06</accession>
<keyword evidence="2" id="KW-0762">Sugar transport</keyword>
<dbReference type="RefSeq" id="WP_067323210.1">
    <property type="nucleotide sequence ID" value="NZ_CBCRWS010000014.1"/>
</dbReference>
<keyword evidence="2" id="KW-0813">Transport</keyword>
<evidence type="ECO:0000259" key="1">
    <source>
        <dbReference type="PROSITE" id="PS51094"/>
    </source>
</evidence>
<dbReference type="PANTHER" id="PTHR47738:SF2">
    <property type="entry name" value="PTS SYSTEM FRUCTOSE-LIKE EIIA COMPONENT"/>
    <property type="match status" value="1"/>
</dbReference>
<dbReference type="Proteomes" id="UP000526184">
    <property type="component" value="Unassembled WGS sequence"/>
</dbReference>
<dbReference type="InterPro" id="IPR002178">
    <property type="entry name" value="PTS_EIIA_type-2_dom"/>
</dbReference>
<dbReference type="PROSITE" id="PS51094">
    <property type="entry name" value="PTS_EIIA_TYPE_2"/>
    <property type="match status" value="1"/>
</dbReference>
<dbReference type="InterPro" id="IPR051541">
    <property type="entry name" value="PTS_SugarTrans_NitroReg"/>
</dbReference>
<dbReference type="Gene3D" id="3.40.930.10">
    <property type="entry name" value="Mannitol-specific EII, Chain A"/>
    <property type="match status" value="1"/>
</dbReference>
<proteinExistence type="predicted"/>
<evidence type="ECO:0000313" key="2">
    <source>
        <dbReference type="EMBL" id="NYV28059.1"/>
    </source>
</evidence>
<dbReference type="EMBL" id="JABMKT010000020">
    <property type="protein sequence ID" value="NYV28059.1"/>
    <property type="molecule type" value="Genomic_DNA"/>
</dbReference>
<dbReference type="PANTHER" id="PTHR47738">
    <property type="entry name" value="PTS SYSTEM FRUCTOSE-LIKE EIIA COMPONENT-RELATED"/>
    <property type="match status" value="1"/>
</dbReference>
<feature type="domain" description="PTS EIIA type-2" evidence="1">
    <location>
        <begin position="4"/>
        <end position="147"/>
    </location>
</feature>
<dbReference type="OrthoDB" id="6399425at2"/>
<protein>
    <submittedName>
        <fullName evidence="2">PTS sugar transporter subunit IIA</fullName>
    </submittedName>
</protein>
<sequence>MSVKLCDEKVFFEDLEFSNKNELFEFIADELVKLERVEKPERILQKFHEKEREVTTFLGSKFAIPHLKSTKVLENTIVFIRLKKSLVWNNEEDKVRYICAVLVKPRHDDLYIDILMSLSRNIIDAKKVDILKHSNDRKEVLELLNHIY</sequence>
<name>A0A7Z0PF06_9FUSO</name>
<gene>
    <name evidence="2" type="ORF">HP397_04430</name>
</gene>
<dbReference type="Pfam" id="PF00359">
    <property type="entry name" value="PTS_EIIA_2"/>
    <property type="match status" value="1"/>
</dbReference>